<dbReference type="RefSeq" id="WP_215579461.1">
    <property type="nucleotide sequence ID" value="NZ_CP073754.1"/>
</dbReference>
<evidence type="ECO:0000313" key="2">
    <source>
        <dbReference type="Proteomes" id="UP000676649"/>
    </source>
</evidence>
<dbReference type="AlphaFoldDB" id="A0A975MKG3"/>
<dbReference type="KEGG" id="mpad:KEF85_08720"/>
<reference evidence="1" key="1">
    <citation type="submission" date="2021-04" db="EMBL/GenBank/DDBJ databases">
        <title>Draft genome sequence data of methanotrophic Methylovulum sp. strain S1L and Methylomonas sp. strain S2AM isolated from boreal lake water columns.</title>
        <authorList>
            <person name="Rissanen A.J."/>
            <person name="Mangayil R."/>
            <person name="Svenning M.M."/>
            <person name="Khanongnuch R."/>
        </authorList>
    </citation>
    <scope>NUCLEOTIDE SEQUENCE</scope>
    <source>
        <strain evidence="1">S2AM</strain>
    </source>
</reference>
<accession>A0A975MKG3</accession>
<dbReference type="EMBL" id="CP073754">
    <property type="protein sequence ID" value="QWF69466.1"/>
    <property type="molecule type" value="Genomic_DNA"/>
</dbReference>
<keyword evidence="2" id="KW-1185">Reference proteome</keyword>
<gene>
    <name evidence="1" type="ORF">KEF85_08720</name>
</gene>
<name>A0A975MKG3_9GAMM</name>
<evidence type="ECO:0000313" key="1">
    <source>
        <dbReference type="EMBL" id="QWF69466.1"/>
    </source>
</evidence>
<dbReference type="Proteomes" id="UP000676649">
    <property type="component" value="Chromosome"/>
</dbReference>
<protein>
    <submittedName>
        <fullName evidence="1">Uncharacterized protein</fullName>
    </submittedName>
</protein>
<organism evidence="1 2">
    <name type="scientific">Methylomonas paludis</name>
    <dbReference type="NCBI Taxonomy" id="1173101"/>
    <lineage>
        <taxon>Bacteria</taxon>
        <taxon>Pseudomonadati</taxon>
        <taxon>Pseudomonadota</taxon>
        <taxon>Gammaproteobacteria</taxon>
        <taxon>Methylococcales</taxon>
        <taxon>Methylococcaceae</taxon>
        <taxon>Methylomonas</taxon>
    </lineage>
</organism>
<sequence>MTMHEVVEAQSDAIAREMERDGTDLEATEPRARIKALKSLGAFEENFFAGMSEAIKKLEKLIE</sequence>
<proteinExistence type="predicted"/>